<dbReference type="InterPro" id="IPR011098">
    <property type="entry name" value="G5_dom"/>
</dbReference>
<dbReference type="CDD" id="cd12797">
    <property type="entry name" value="M23_peptidase"/>
    <property type="match status" value="1"/>
</dbReference>
<reference evidence="5" key="2">
    <citation type="journal article" date="2021" name="PeerJ">
        <title>Extensive microbial diversity within the chicken gut microbiome revealed by metagenomics and culture.</title>
        <authorList>
            <person name="Gilroy R."/>
            <person name="Ravi A."/>
            <person name="Getino M."/>
            <person name="Pursley I."/>
            <person name="Horton D.L."/>
            <person name="Alikhan N.F."/>
            <person name="Baker D."/>
            <person name="Gharbi K."/>
            <person name="Hall N."/>
            <person name="Watson M."/>
            <person name="Adriaenssens E.M."/>
            <person name="Foster-Nyarko E."/>
            <person name="Jarju S."/>
            <person name="Secka A."/>
            <person name="Antonio M."/>
            <person name="Oren A."/>
            <person name="Chaudhuri R.R."/>
            <person name="La Ragione R."/>
            <person name="Hildebrand F."/>
            <person name="Pallen M.J."/>
        </authorList>
    </citation>
    <scope>NUCLEOTIDE SEQUENCE</scope>
    <source>
        <strain evidence="5">CHK33-4379</strain>
    </source>
</reference>
<name>A0A9D1GRX3_9FIRM</name>
<feature type="domain" description="G5" evidence="3">
    <location>
        <begin position="341"/>
        <end position="421"/>
    </location>
</feature>
<dbReference type="EMBL" id="DVLL01000005">
    <property type="protein sequence ID" value="HIT58258.1"/>
    <property type="molecule type" value="Genomic_DNA"/>
</dbReference>
<gene>
    <name evidence="5" type="ORF">IAC39_00815</name>
</gene>
<dbReference type="CDD" id="cd00118">
    <property type="entry name" value="LysM"/>
    <property type="match status" value="1"/>
</dbReference>
<dbReference type="PROSITE" id="PS51782">
    <property type="entry name" value="LYSM"/>
    <property type="match status" value="1"/>
</dbReference>
<dbReference type="InterPro" id="IPR011055">
    <property type="entry name" value="Dup_hybrid_motif"/>
</dbReference>
<dbReference type="SMART" id="SM01208">
    <property type="entry name" value="G5"/>
    <property type="match status" value="1"/>
</dbReference>
<dbReference type="SUPFAM" id="SSF51261">
    <property type="entry name" value="Duplicated hybrid motif"/>
    <property type="match status" value="1"/>
</dbReference>
<dbReference type="PROSITE" id="PS51109">
    <property type="entry name" value="G5"/>
    <property type="match status" value="1"/>
</dbReference>
<keyword evidence="2" id="KW-1133">Transmembrane helix</keyword>
<dbReference type="Pfam" id="PF01551">
    <property type="entry name" value="Peptidase_M23"/>
    <property type="match status" value="1"/>
</dbReference>
<dbReference type="Pfam" id="PF07501">
    <property type="entry name" value="G5"/>
    <property type="match status" value="1"/>
</dbReference>
<comment type="caution">
    <text evidence="5">The sequence shown here is derived from an EMBL/GenBank/DDBJ whole genome shotgun (WGS) entry which is preliminary data.</text>
</comment>
<keyword evidence="1" id="KW-0732">Signal</keyword>
<evidence type="ECO:0000256" key="2">
    <source>
        <dbReference type="SAM" id="Phobius"/>
    </source>
</evidence>
<dbReference type="Gene3D" id="2.20.230.10">
    <property type="entry name" value="Resuscitation-promoting factor rpfb"/>
    <property type="match status" value="1"/>
</dbReference>
<evidence type="ECO:0000256" key="1">
    <source>
        <dbReference type="ARBA" id="ARBA00022729"/>
    </source>
</evidence>
<proteinExistence type="predicted"/>
<protein>
    <submittedName>
        <fullName evidence="5">Peptidoglycan DD-metalloendopeptidase family protein</fullName>
    </submittedName>
</protein>
<feature type="domain" description="LysM" evidence="4">
    <location>
        <begin position="291"/>
        <end position="334"/>
    </location>
</feature>
<dbReference type="InterPro" id="IPR050570">
    <property type="entry name" value="Cell_wall_metabolism_enzyme"/>
</dbReference>
<dbReference type="InterPro" id="IPR016047">
    <property type="entry name" value="M23ase_b-sheet_dom"/>
</dbReference>
<dbReference type="InterPro" id="IPR018392">
    <property type="entry name" value="LysM"/>
</dbReference>
<dbReference type="PANTHER" id="PTHR21666">
    <property type="entry name" value="PEPTIDASE-RELATED"/>
    <property type="match status" value="1"/>
</dbReference>
<organism evidence="5 6">
    <name type="scientific">Candidatus Faeciplasma pullistercoris</name>
    <dbReference type="NCBI Taxonomy" id="2840800"/>
    <lineage>
        <taxon>Bacteria</taxon>
        <taxon>Bacillati</taxon>
        <taxon>Bacillota</taxon>
        <taxon>Clostridia</taxon>
        <taxon>Eubacteriales</taxon>
        <taxon>Oscillospiraceae</taxon>
        <taxon>Oscillospiraceae incertae sedis</taxon>
        <taxon>Candidatus Faeciplasma</taxon>
    </lineage>
</organism>
<feature type="transmembrane region" description="Helical" evidence="2">
    <location>
        <begin position="54"/>
        <end position="73"/>
    </location>
</feature>
<reference evidence="5" key="1">
    <citation type="submission" date="2020-10" db="EMBL/GenBank/DDBJ databases">
        <authorList>
            <person name="Gilroy R."/>
        </authorList>
    </citation>
    <scope>NUCLEOTIDE SEQUENCE</scope>
    <source>
        <strain evidence="5">CHK33-4379</strain>
    </source>
</reference>
<evidence type="ECO:0000313" key="6">
    <source>
        <dbReference type="Proteomes" id="UP000824136"/>
    </source>
</evidence>
<evidence type="ECO:0000259" key="3">
    <source>
        <dbReference type="PROSITE" id="PS51109"/>
    </source>
</evidence>
<keyword evidence="2" id="KW-0472">Membrane</keyword>
<evidence type="ECO:0000259" key="4">
    <source>
        <dbReference type="PROSITE" id="PS51782"/>
    </source>
</evidence>
<evidence type="ECO:0000313" key="5">
    <source>
        <dbReference type="EMBL" id="HIT58258.1"/>
    </source>
</evidence>
<accession>A0A9D1GRX3</accession>
<sequence>MFGALFSFLQFSGKTVATIIYVIAATIFGFVFRMAASAFGFLGHWLANRFKQPLLEAFCFVITPFAHAMGALAHAHIKLKKSKGLGVKHTANTIGELGWNFILGLGRFLRKAFNYAAPAACVAFFVALIGHASGLQYTISVEYNGNDLGVISNEAEYSKAQAIVQEKITYTDNDTAIIETPIFNVRMMRTDDVPVDTDSLSELMMNSSEAGVVDAYGLYINDSLVGVYNEEEVAKIQAALDARLAENYDPEAIVTEFEDKIDFVEGRYLETNLVSADFAVEYILGSTDVEAYYVVSSGDSVSLIADKLGYTTDALIAENSFLADGVHAGDIVTYHYKEANLPVLTTHYESYDQTIDTAVQYVYDNDVDQYCEILKQRGSDGYENVTALVTERDGRESDRTVVSRYVIEEMVPRIYVVGTQPNSFIEEEGNDVIDYLGTCVWPVGGDGGYISSLYGYRSWDDSNHKGIDIAADRGTEIYAAADGVVSFAGTYSSYGKLVIIDHGNGYETYYAHQSSILVEEGDVVKKGDIIGEVGMTGSASGNHLHFELRRYDSRMNPFLCLGGAGDHAVWE</sequence>
<keyword evidence="2" id="KW-0812">Transmembrane</keyword>
<dbReference type="GO" id="GO:0004222">
    <property type="term" value="F:metalloendopeptidase activity"/>
    <property type="evidence" value="ECO:0007669"/>
    <property type="project" value="TreeGrafter"/>
</dbReference>
<dbReference type="AlphaFoldDB" id="A0A9D1GRX3"/>
<dbReference type="Gene3D" id="2.70.70.10">
    <property type="entry name" value="Glucose Permease (Domain IIA)"/>
    <property type="match status" value="1"/>
</dbReference>
<feature type="transmembrane region" description="Helical" evidence="2">
    <location>
        <begin position="20"/>
        <end position="42"/>
    </location>
</feature>
<dbReference type="PANTHER" id="PTHR21666:SF270">
    <property type="entry name" value="MUREIN HYDROLASE ACTIVATOR ENVC"/>
    <property type="match status" value="1"/>
</dbReference>
<dbReference type="Proteomes" id="UP000824136">
    <property type="component" value="Unassembled WGS sequence"/>
</dbReference>